<dbReference type="GO" id="GO:1904812">
    <property type="term" value="P:rRNA acetylation involved in maturation of SSU-rRNA"/>
    <property type="evidence" value="ECO:0007669"/>
    <property type="project" value="TreeGrafter"/>
</dbReference>
<keyword evidence="12" id="KW-1185">Reference proteome</keyword>
<dbReference type="RefSeq" id="WP_112159715.1">
    <property type="nucleotide sequence ID" value="NZ_QKRX01000009.1"/>
</dbReference>
<evidence type="ECO:0000256" key="5">
    <source>
        <dbReference type="ARBA" id="ARBA00022741"/>
    </source>
</evidence>
<feature type="binding site" evidence="9">
    <location>
        <position position="545"/>
    </location>
    <ligand>
        <name>acetyl-CoA</name>
        <dbReference type="ChEBI" id="CHEBI:57288"/>
    </ligand>
</feature>
<protein>
    <recommendedName>
        <fullName evidence="9">tRNA(Met) cytidine acetyltransferase TmcA</fullName>
        <ecNumber evidence="9">2.3.1.193</ecNumber>
    </recommendedName>
</protein>
<dbReference type="Gene3D" id="3.40.630.30">
    <property type="match status" value="1"/>
</dbReference>
<comment type="caution">
    <text evidence="9">Lacks conserved residue(s) required for the propagation of feature annotation.</text>
</comment>
<evidence type="ECO:0000256" key="6">
    <source>
        <dbReference type="ARBA" id="ARBA00022840"/>
    </source>
</evidence>
<keyword evidence="7 9" id="KW-0694">RNA-binding</keyword>
<evidence type="ECO:0000256" key="7">
    <source>
        <dbReference type="ARBA" id="ARBA00022884"/>
    </source>
</evidence>
<evidence type="ECO:0000313" key="11">
    <source>
        <dbReference type="EMBL" id="RAU17563.1"/>
    </source>
</evidence>
<keyword evidence="3 9" id="KW-0808">Transferase</keyword>
<dbReference type="Proteomes" id="UP000250744">
    <property type="component" value="Unassembled WGS sequence"/>
</dbReference>
<name>A0A364NKF6_9GAMM</name>
<feature type="domain" description="N-acetyltransferase" evidence="10">
    <location>
        <begin position="375"/>
        <end position="573"/>
    </location>
</feature>
<dbReference type="InterPro" id="IPR032672">
    <property type="entry name" value="TmcA/NAT10/Kre33"/>
</dbReference>
<dbReference type="InterPro" id="IPR000182">
    <property type="entry name" value="GNAT_dom"/>
</dbReference>
<dbReference type="GO" id="GO:0051392">
    <property type="term" value="F:tRNA cytidine N4-acetyltransferase activity"/>
    <property type="evidence" value="ECO:0007669"/>
    <property type="project" value="UniProtKB-UniRule"/>
</dbReference>
<keyword evidence="6 9" id="KW-0067">ATP-binding</keyword>
<keyword evidence="5 9" id="KW-0547">Nucleotide-binding</keyword>
<dbReference type="InterPro" id="IPR024914">
    <property type="entry name" value="tRNA_acetyltr_TmcA"/>
</dbReference>
<keyword evidence="2 9" id="KW-0820">tRNA-binding</keyword>
<evidence type="ECO:0000256" key="4">
    <source>
        <dbReference type="ARBA" id="ARBA00022694"/>
    </source>
</evidence>
<comment type="catalytic activity">
    <reaction evidence="9">
        <text>cytidine(34) in elongator tRNA(Met) + acetyl-CoA + ATP + H2O = N(4)-acetylcytidine(34) in elongator tRNA(Met) + ADP + phosphate + CoA + H(+)</text>
        <dbReference type="Rhea" id="RHEA:43788"/>
        <dbReference type="Rhea" id="RHEA-COMP:10693"/>
        <dbReference type="Rhea" id="RHEA-COMP:10694"/>
        <dbReference type="ChEBI" id="CHEBI:15377"/>
        <dbReference type="ChEBI" id="CHEBI:15378"/>
        <dbReference type="ChEBI" id="CHEBI:30616"/>
        <dbReference type="ChEBI" id="CHEBI:43474"/>
        <dbReference type="ChEBI" id="CHEBI:57287"/>
        <dbReference type="ChEBI" id="CHEBI:57288"/>
        <dbReference type="ChEBI" id="CHEBI:74900"/>
        <dbReference type="ChEBI" id="CHEBI:82748"/>
        <dbReference type="ChEBI" id="CHEBI:456216"/>
        <dbReference type="EC" id="2.3.1.193"/>
    </reaction>
</comment>
<feature type="binding site" evidence="9">
    <location>
        <position position="353"/>
    </location>
    <ligand>
        <name>ATP</name>
        <dbReference type="ChEBI" id="CHEBI:30616"/>
    </ligand>
</feature>
<dbReference type="EC" id="2.3.1.193" evidence="9"/>
<evidence type="ECO:0000256" key="9">
    <source>
        <dbReference type="HAMAP-Rule" id="MF_01886"/>
    </source>
</evidence>
<dbReference type="Gene3D" id="3.40.50.300">
    <property type="entry name" value="P-loop containing nucleotide triphosphate hydrolases"/>
    <property type="match status" value="1"/>
</dbReference>
<dbReference type="OrthoDB" id="5578851at2"/>
<dbReference type="AlphaFoldDB" id="A0A364NKF6"/>
<dbReference type="CDD" id="cd04301">
    <property type="entry name" value="NAT_SF"/>
    <property type="match status" value="1"/>
</dbReference>
<comment type="similarity">
    <text evidence="9">Belongs to the TmcA family.</text>
</comment>
<dbReference type="Pfam" id="PF13718">
    <property type="entry name" value="GNAT_acetyltr_2"/>
    <property type="match status" value="1"/>
</dbReference>
<sequence>MSEALVSLVEMPLLPSTHAKYRQLIWVPCQAIERDVRLNRVLQLFNLDASQSILVSDTSLSDFKCIDIRQSARYLGQEIQCLVYDAHAGFNPNVFAQLAGTLIGGGVLILLTPPIADWPSYLDPEYLNFCASGYTQEDVKGLFLKRLQAHLLQDTESYDHDFGNGFDSYRVFKSASPASISVQENTRIQTEQRLALTSLWTYLSKPAACVVVSADRGRGKSALVGRALACLAQSSSLNVLVSAPERRSTSTLFDWAYSLQDTSGPDSSLQINYCHPVELSETCPNADILVIDEAAAIPAELLAIFLAAYKRIVFITTLKGYEGQGRGFALRFIKTLNECRPNWLDLKLNHPVRWAAQDPLENLLNRTLLLDAQASEVRPTSDAILPVYEWLEASELCQSETQLREVVGLLIDAHYRTTPGDVRIMLDCPGLSFMVMKREGNVIGVALLVLEKGFDDDLAMAIWQGTRRPKGDLITQTLIAHEGWLDAKDHQGWRVMRIAIHPALQSQGFGALLLKRVVQQAKALSLDYCATSFGSTPALLRFWGRQGFTPLRLGDQRDSVTAEWPVMMYMPLSQATLSRIDEFKRRFLDQLLIKVGRYYKALPPVQFFLLLKYAGVKESLSSMELERIQGFIKQQRSLESSVLELRRFVLNPERLTQVLVLPLSDIRLIYERILCIQPAQLNEKKAGRETRRSQLQQLRAIFADLHKN</sequence>
<dbReference type="PANTHER" id="PTHR10925:SF5">
    <property type="entry name" value="RNA CYTIDINE ACETYLTRANSFERASE"/>
    <property type="match status" value="1"/>
</dbReference>
<dbReference type="GO" id="GO:0051391">
    <property type="term" value="P:tRNA acetylation"/>
    <property type="evidence" value="ECO:0007669"/>
    <property type="project" value="UniProtKB-UniRule"/>
</dbReference>
<gene>
    <name evidence="9" type="primary">tmcA</name>
    <name evidence="11" type="ORF">DN062_12805</name>
</gene>
<evidence type="ECO:0000256" key="8">
    <source>
        <dbReference type="ARBA" id="ARBA00023315"/>
    </source>
</evidence>
<keyword evidence="4 9" id="KW-0819">tRNA processing</keyword>
<dbReference type="Gene3D" id="3.40.50.11040">
    <property type="match status" value="1"/>
</dbReference>
<dbReference type="Pfam" id="PF08351">
    <property type="entry name" value="TmcA_N"/>
    <property type="match status" value="1"/>
</dbReference>
<comment type="subcellular location">
    <subcellularLocation>
        <location evidence="9">Cytoplasm</location>
    </subcellularLocation>
</comment>
<dbReference type="EMBL" id="QKRX01000009">
    <property type="protein sequence ID" value="RAU17563.1"/>
    <property type="molecule type" value="Genomic_DNA"/>
</dbReference>
<dbReference type="GO" id="GO:0000049">
    <property type="term" value="F:tRNA binding"/>
    <property type="evidence" value="ECO:0007669"/>
    <property type="project" value="UniProtKB-UniRule"/>
</dbReference>
<dbReference type="PANTHER" id="PTHR10925">
    <property type="entry name" value="N-ACETYLTRANSFERASE 10"/>
    <property type="match status" value="1"/>
</dbReference>
<reference evidence="11 12" key="1">
    <citation type="submission" date="2018-06" db="EMBL/GenBank/DDBJ databases">
        <title>Nitrincola tibetense sp. nov., isolated from Lake XuguoCo on Tibetan Plateau.</title>
        <authorList>
            <person name="Xing P."/>
        </authorList>
    </citation>
    <scope>NUCLEOTIDE SEQUENCE [LARGE SCALE GENOMIC DNA]</scope>
    <source>
        <strain evidence="12">xg18</strain>
    </source>
</reference>
<dbReference type="HAMAP" id="MF_01886">
    <property type="entry name" value="tRNA_acetyltr_TmcA"/>
    <property type="match status" value="1"/>
</dbReference>
<dbReference type="InterPro" id="IPR027417">
    <property type="entry name" value="P-loop_NTPase"/>
</dbReference>
<dbReference type="InterPro" id="IPR007807">
    <property type="entry name" value="TcmA/NAT10_helicase"/>
</dbReference>
<dbReference type="GO" id="GO:0005737">
    <property type="term" value="C:cytoplasm"/>
    <property type="evidence" value="ECO:0007669"/>
    <property type="project" value="UniProtKB-SubCell"/>
</dbReference>
<dbReference type="GO" id="GO:0002101">
    <property type="term" value="P:tRNA wobble cytosine modification"/>
    <property type="evidence" value="ECO:0007669"/>
    <property type="project" value="UniProtKB-UniRule"/>
</dbReference>
<comment type="caution">
    <text evidence="11">The sequence shown here is derived from an EMBL/GenBank/DDBJ whole genome shotgun (WGS) entry which is preliminary data.</text>
</comment>
<evidence type="ECO:0000313" key="12">
    <source>
        <dbReference type="Proteomes" id="UP000250744"/>
    </source>
</evidence>
<evidence type="ECO:0000256" key="3">
    <source>
        <dbReference type="ARBA" id="ARBA00022679"/>
    </source>
</evidence>
<evidence type="ECO:0000256" key="2">
    <source>
        <dbReference type="ARBA" id="ARBA00022555"/>
    </source>
</evidence>
<organism evidence="11 12">
    <name type="scientific">Nitrincola tibetensis</name>
    <dbReference type="NCBI Taxonomy" id="2219697"/>
    <lineage>
        <taxon>Bacteria</taxon>
        <taxon>Pseudomonadati</taxon>
        <taxon>Pseudomonadota</taxon>
        <taxon>Gammaproteobacteria</taxon>
        <taxon>Oceanospirillales</taxon>
        <taxon>Oceanospirillaceae</taxon>
        <taxon>Nitrincola</taxon>
    </lineage>
</organism>
<dbReference type="GO" id="GO:0005524">
    <property type="term" value="F:ATP binding"/>
    <property type="evidence" value="ECO:0007669"/>
    <property type="project" value="UniProtKB-UniRule"/>
</dbReference>
<comment type="function">
    <text evidence="9">Catalyzes the formation of N(4)-acetylcytidine (ac(4)C) at the wobble position of tRNA(Met), by using acetyl-CoA as an acetyl donor and ATP (or GTP).</text>
</comment>
<keyword evidence="8 9" id="KW-0012">Acyltransferase</keyword>
<accession>A0A364NKF6</accession>
<proteinExistence type="inferred from homology"/>
<dbReference type="SUPFAM" id="SSF52540">
    <property type="entry name" value="P-loop containing nucleoside triphosphate hydrolases"/>
    <property type="match status" value="1"/>
</dbReference>
<keyword evidence="1 9" id="KW-0963">Cytoplasm</keyword>
<feature type="binding site" evidence="9">
    <location>
        <position position="192"/>
    </location>
    <ligand>
        <name>ATP</name>
        <dbReference type="ChEBI" id="CHEBI:30616"/>
    </ligand>
</feature>
<dbReference type="InterPro" id="IPR016181">
    <property type="entry name" value="Acyl_CoA_acyltransferase"/>
</dbReference>
<evidence type="ECO:0000259" key="10">
    <source>
        <dbReference type="PROSITE" id="PS51186"/>
    </source>
</evidence>
<dbReference type="PROSITE" id="PS51186">
    <property type="entry name" value="GNAT"/>
    <property type="match status" value="1"/>
</dbReference>
<evidence type="ECO:0000256" key="1">
    <source>
        <dbReference type="ARBA" id="ARBA00022490"/>
    </source>
</evidence>
<dbReference type="InterPro" id="IPR013562">
    <property type="entry name" value="TmcA/NAT10_N"/>
</dbReference>
<dbReference type="GO" id="GO:1990883">
    <property type="term" value="F:18S rRNA cytidine N-acetyltransferase activity"/>
    <property type="evidence" value="ECO:0007669"/>
    <property type="project" value="TreeGrafter"/>
</dbReference>
<dbReference type="SUPFAM" id="SSF55729">
    <property type="entry name" value="Acyl-CoA N-acyltransferases (Nat)"/>
    <property type="match status" value="1"/>
</dbReference>
<dbReference type="Pfam" id="PF05127">
    <property type="entry name" value="NAT10_TcmA_helicase"/>
    <property type="match status" value="1"/>
</dbReference>